<dbReference type="InterPro" id="IPR050423">
    <property type="entry name" value="UPF0337_stress_rsp"/>
</dbReference>
<evidence type="ECO:0000313" key="5">
    <source>
        <dbReference type="Proteomes" id="UP001320119"/>
    </source>
</evidence>
<dbReference type="InterPro" id="IPR026042">
    <property type="entry name" value="YjbJ"/>
</dbReference>
<dbReference type="KEGG" id="marq:MARGE09_P0206"/>
<keyword evidence="5" id="KW-1185">Reference proteome</keyword>
<evidence type="ECO:0000256" key="2">
    <source>
        <dbReference type="SAM" id="MobiDB-lite"/>
    </source>
</evidence>
<comment type="similarity">
    <text evidence="1">Belongs to the UPF0337 (CsbD) family.</text>
</comment>
<evidence type="ECO:0000256" key="1">
    <source>
        <dbReference type="ARBA" id="ARBA00009129"/>
    </source>
</evidence>
<dbReference type="EMBL" id="AP023086">
    <property type="protein sequence ID" value="BCD96007.1"/>
    <property type="molecule type" value="Genomic_DNA"/>
</dbReference>
<dbReference type="InterPro" id="IPR008462">
    <property type="entry name" value="CsbD"/>
</dbReference>
<evidence type="ECO:0000313" key="4">
    <source>
        <dbReference type="EMBL" id="BCD96007.1"/>
    </source>
</evidence>
<name>A0AAN1WEB4_9GAMM</name>
<sequence>MNSDQFEGQWHQFKGGLQAKWGKLTNDDVDRVEGNREKLEGEIQSKYGKSKEEAKKEVDDFIDSL</sequence>
<dbReference type="Gene3D" id="1.10.1470.10">
    <property type="entry name" value="YjbJ"/>
    <property type="match status" value="1"/>
</dbReference>
<dbReference type="SUPFAM" id="SSF69047">
    <property type="entry name" value="Hypothetical protein YjbJ"/>
    <property type="match status" value="1"/>
</dbReference>
<dbReference type="AlphaFoldDB" id="A0AAN1WEB4"/>
<feature type="compositionally biased region" description="Basic and acidic residues" evidence="2">
    <location>
        <begin position="43"/>
        <end position="59"/>
    </location>
</feature>
<proteinExistence type="inferred from homology"/>
<accession>A0AAN1WEB4</accession>
<evidence type="ECO:0000259" key="3">
    <source>
        <dbReference type="Pfam" id="PF05532"/>
    </source>
</evidence>
<dbReference type="PANTHER" id="PTHR34977:SF1">
    <property type="entry name" value="UPF0337 PROTEIN YJBJ"/>
    <property type="match status" value="1"/>
</dbReference>
<protein>
    <recommendedName>
        <fullName evidence="3">CsbD-like domain-containing protein</fullName>
    </recommendedName>
</protein>
<dbReference type="RefSeq" id="WP_236985518.1">
    <property type="nucleotide sequence ID" value="NZ_AP023086.1"/>
</dbReference>
<dbReference type="InterPro" id="IPR036629">
    <property type="entry name" value="YjbJ_sf"/>
</dbReference>
<reference evidence="4 5" key="1">
    <citation type="journal article" date="2022" name="IScience">
        <title>An ultrasensitive nanofiber-based assay for enzymatic hydrolysis and deep-sea microbial degradation of cellulose.</title>
        <authorList>
            <person name="Tsudome M."/>
            <person name="Tachioka M."/>
            <person name="Miyazaki M."/>
            <person name="Uchimura K."/>
            <person name="Tsuda M."/>
            <person name="Takaki Y."/>
            <person name="Deguchi S."/>
        </authorList>
    </citation>
    <scope>NUCLEOTIDE SEQUENCE [LARGE SCALE GENOMIC DNA]</scope>
    <source>
        <strain evidence="4 5">GE09</strain>
    </source>
</reference>
<dbReference type="PANTHER" id="PTHR34977">
    <property type="entry name" value="UPF0337 PROTEIN YJBJ"/>
    <property type="match status" value="1"/>
</dbReference>
<feature type="domain" description="CsbD-like" evidence="3">
    <location>
        <begin position="4"/>
        <end position="56"/>
    </location>
</feature>
<dbReference type="PIRSF" id="PIRSF039008">
    <property type="entry name" value="YjbJ"/>
    <property type="match status" value="1"/>
</dbReference>
<gene>
    <name evidence="4" type="ORF">MARGE09_P0206</name>
</gene>
<dbReference type="Pfam" id="PF05532">
    <property type="entry name" value="CsbD"/>
    <property type="match status" value="1"/>
</dbReference>
<organism evidence="4 5">
    <name type="scientific">Marinagarivorans cellulosilyticus</name>
    <dbReference type="NCBI Taxonomy" id="2721545"/>
    <lineage>
        <taxon>Bacteria</taxon>
        <taxon>Pseudomonadati</taxon>
        <taxon>Pseudomonadota</taxon>
        <taxon>Gammaproteobacteria</taxon>
        <taxon>Cellvibrionales</taxon>
        <taxon>Cellvibrionaceae</taxon>
        <taxon>Marinagarivorans</taxon>
    </lineage>
</organism>
<dbReference type="Proteomes" id="UP001320119">
    <property type="component" value="Chromosome"/>
</dbReference>
<feature type="region of interest" description="Disordered" evidence="2">
    <location>
        <begin position="43"/>
        <end position="65"/>
    </location>
</feature>